<dbReference type="GO" id="GO:0006313">
    <property type="term" value="P:DNA transposition"/>
    <property type="evidence" value="ECO:0007669"/>
    <property type="project" value="InterPro"/>
</dbReference>
<comment type="caution">
    <text evidence="2">The sequence shown here is derived from an EMBL/GenBank/DDBJ whole genome shotgun (WGS) entry which is preliminary data.</text>
</comment>
<keyword evidence="3" id="KW-1185">Reference proteome</keyword>
<organism evidence="2 3">
    <name type="scientific">Trichonephila clavipes</name>
    <name type="common">Golden silk orbweaver</name>
    <name type="synonym">Nephila clavipes</name>
    <dbReference type="NCBI Taxonomy" id="2585209"/>
    <lineage>
        <taxon>Eukaryota</taxon>
        <taxon>Metazoa</taxon>
        <taxon>Ecdysozoa</taxon>
        <taxon>Arthropoda</taxon>
        <taxon>Chelicerata</taxon>
        <taxon>Arachnida</taxon>
        <taxon>Araneae</taxon>
        <taxon>Araneomorphae</taxon>
        <taxon>Entelegynae</taxon>
        <taxon>Araneoidea</taxon>
        <taxon>Nephilidae</taxon>
        <taxon>Trichonephila</taxon>
    </lineage>
</organism>
<dbReference type="Pfam" id="PF01498">
    <property type="entry name" value="HTH_Tnp_Tc3_2"/>
    <property type="match status" value="1"/>
</dbReference>
<dbReference type="InterPro" id="IPR002492">
    <property type="entry name" value="Transposase_Tc1-like"/>
</dbReference>
<evidence type="ECO:0000313" key="2">
    <source>
        <dbReference type="EMBL" id="GFY13992.1"/>
    </source>
</evidence>
<reference evidence="2" key="1">
    <citation type="submission" date="2020-08" db="EMBL/GenBank/DDBJ databases">
        <title>Multicomponent nature underlies the extraordinary mechanical properties of spider dragline silk.</title>
        <authorList>
            <person name="Kono N."/>
            <person name="Nakamura H."/>
            <person name="Mori M."/>
            <person name="Yoshida Y."/>
            <person name="Ohtoshi R."/>
            <person name="Malay A.D."/>
            <person name="Moran D.A.P."/>
            <person name="Tomita M."/>
            <person name="Numata K."/>
            <person name="Arakawa K."/>
        </authorList>
    </citation>
    <scope>NUCLEOTIDE SEQUENCE</scope>
</reference>
<dbReference type="GO" id="GO:0015074">
    <property type="term" value="P:DNA integration"/>
    <property type="evidence" value="ECO:0007669"/>
    <property type="project" value="InterPro"/>
</dbReference>
<dbReference type="GO" id="GO:0003677">
    <property type="term" value="F:DNA binding"/>
    <property type="evidence" value="ECO:0007669"/>
    <property type="project" value="InterPro"/>
</dbReference>
<dbReference type="InterPro" id="IPR036397">
    <property type="entry name" value="RNaseH_sf"/>
</dbReference>
<proteinExistence type="predicted"/>
<feature type="domain" description="Transposase Tc1-like" evidence="1">
    <location>
        <begin position="38"/>
        <end position="100"/>
    </location>
</feature>
<protein>
    <submittedName>
        <fullName evidence="2">HTH_Tnp_Tc3_2 domain-containing protein</fullName>
    </submittedName>
</protein>
<evidence type="ECO:0000313" key="3">
    <source>
        <dbReference type="Proteomes" id="UP000887159"/>
    </source>
</evidence>
<name>A0A8X6SRN1_TRICX</name>
<accession>A0A8X6SRN1</accession>
<dbReference type="EMBL" id="BMAU01021325">
    <property type="protein sequence ID" value="GFY13992.1"/>
    <property type="molecule type" value="Genomic_DNA"/>
</dbReference>
<sequence>MGRNDAAIRRCWQEWADNGRFHDHDGRGRPRVTSDREDRLIVRPSVTAPDSSLSTIRRATRTRVSTMTIHRRLIELNLRSCRPLHHLPLTPAHCRVRLQWYLDQSGVDHAEWGRIVFCDKSHFQLYPKDNRRRVWRRARQCADPYFTIARPTGPQPGVMVKGVILLTAGPLWSSLKAHLQCSGTSTTF</sequence>
<dbReference type="Proteomes" id="UP000887159">
    <property type="component" value="Unassembled WGS sequence"/>
</dbReference>
<dbReference type="Gene3D" id="3.30.420.10">
    <property type="entry name" value="Ribonuclease H-like superfamily/Ribonuclease H"/>
    <property type="match status" value="1"/>
</dbReference>
<gene>
    <name evidence="2" type="primary">X975_07143</name>
    <name evidence="2" type="ORF">TNCV_1296531</name>
</gene>
<evidence type="ECO:0000259" key="1">
    <source>
        <dbReference type="Pfam" id="PF01498"/>
    </source>
</evidence>
<dbReference type="AlphaFoldDB" id="A0A8X6SRN1"/>